<dbReference type="GO" id="GO:0003723">
    <property type="term" value="F:RNA binding"/>
    <property type="evidence" value="ECO:0007669"/>
    <property type="project" value="UniProtKB-UniRule"/>
</dbReference>
<evidence type="ECO:0000256" key="5">
    <source>
        <dbReference type="ARBA" id="ARBA00022884"/>
    </source>
</evidence>
<dbReference type="GO" id="GO:0006355">
    <property type="term" value="P:regulation of DNA-templated transcription"/>
    <property type="evidence" value="ECO:0007669"/>
    <property type="project" value="InterPro"/>
</dbReference>
<dbReference type="InterPro" id="IPR035926">
    <property type="entry name" value="NusB-like_sf"/>
</dbReference>
<feature type="active site" description="Nucleophile" evidence="6">
    <location>
        <position position="355"/>
    </location>
</feature>
<comment type="similarity">
    <text evidence="1 6">Belongs to the class I-like SAM-binding methyltransferase superfamily. RsmB/NOP family.</text>
</comment>
<feature type="domain" description="SAM-dependent MTase RsmB/NOP-type" evidence="7">
    <location>
        <begin position="132"/>
        <end position="421"/>
    </location>
</feature>
<evidence type="ECO:0000313" key="9">
    <source>
        <dbReference type="Proteomes" id="UP000272908"/>
    </source>
</evidence>
<dbReference type="PANTHER" id="PTHR22807:SF61">
    <property type="entry name" value="NOL1_NOP2_SUN FAMILY PROTEIN _ ANTITERMINATION NUSB DOMAIN-CONTAINING PROTEIN"/>
    <property type="match status" value="1"/>
</dbReference>
<dbReference type="InterPro" id="IPR006027">
    <property type="entry name" value="NusB_RsmB_TIM44"/>
</dbReference>
<dbReference type="Pfam" id="PF01029">
    <property type="entry name" value="NusB"/>
    <property type="match status" value="1"/>
</dbReference>
<dbReference type="AlphaFoldDB" id="A0A3B0MV41"/>
<accession>A0A3B0MV41</accession>
<dbReference type="Pfam" id="PF01189">
    <property type="entry name" value="Methyltr_RsmB-F"/>
    <property type="match status" value="1"/>
</dbReference>
<evidence type="ECO:0000313" key="8">
    <source>
        <dbReference type="EMBL" id="SUZ31686.1"/>
    </source>
</evidence>
<dbReference type="Gene3D" id="3.40.50.150">
    <property type="entry name" value="Vaccinia Virus protein VP39"/>
    <property type="match status" value="1"/>
</dbReference>
<organism evidence="8 9">
    <name type="scientific">Roseinatronobacter ekhonensis</name>
    <dbReference type="NCBI Taxonomy" id="254356"/>
    <lineage>
        <taxon>Bacteria</taxon>
        <taxon>Pseudomonadati</taxon>
        <taxon>Pseudomonadota</taxon>
        <taxon>Alphaproteobacteria</taxon>
        <taxon>Rhodobacterales</taxon>
        <taxon>Paracoccaceae</taxon>
        <taxon>Roseinatronobacter</taxon>
    </lineage>
</organism>
<gene>
    <name evidence="8" type="primary">rsmB_1</name>
    <name evidence="8" type="ORF">ROE7235_01436</name>
</gene>
<dbReference type="Proteomes" id="UP000272908">
    <property type="component" value="Unassembled WGS sequence"/>
</dbReference>
<dbReference type="EC" id="2.1.1.176" evidence="8"/>
<keyword evidence="5 6" id="KW-0694">RNA-binding</keyword>
<dbReference type="PRINTS" id="PR02008">
    <property type="entry name" value="RCMTFAMILY"/>
</dbReference>
<evidence type="ECO:0000256" key="1">
    <source>
        <dbReference type="ARBA" id="ARBA00007494"/>
    </source>
</evidence>
<dbReference type="InterPro" id="IPR018314">
    <property type="entry name" value="RsmB/NOL1/NOP2-like_CS"/>
</dbReference>
<proteinExistence type="inferred from homology"/>
<dbReference type="RefSeq" id="WP_121094106.1">
    <property type="nucleotide sequence ID" value="NZ_UIHC01000010.1"/>
</dbReference>
<dbReference type="InterPro" id="IPR001678">
    <property type="entry name" value="MeTrfase_RsmB-F_NOP2_dom"/>
</dbReference>
<name>A0A3B0MV41_9RHOB</name>
<dbReference type="SUPFAM" id="SSF48013">
    <property type="entry name" value="NusB-like"/>
    <property type="match status" value="1"/>
</dbReference>
<dbReference type="InterPro" id="IPR029063">
    <property type="entry name" value="SAM-dependent_MTases_sf"/>
</dbReference>
<feature type="binding site" evidence="6">
    <location>
        <position position="298"/>
    </location>
    <ligand>
        <name>S-adenosyl-L-methionine</name>
        <dbReference type="ChEBI" id="CHEBI:59789"/>
    </ligand>
</feature>
<evidence type="ECO:0000259" key="7">
    <source>
        <dbReference type="PROSITE" id="PS51686"/>
    </source>
</evidence>
<sequence length="422" mass="44789">MPDALPSHAPRAAAHALVMAVVQEERSLTEVQPRPFTVLPPEGQARAARLALAAFRHHGRADHLLRTPLRKTPPEIVLWALRLAVVEMGALGAPAHGVINDTVGLLHKVAPKFAGLGNAVLRRVADMLPDAWDSAPTPRLPGWLRGGLQNAYGNAATVAIETAIESAPPLDLTLHGPSPDGLTGAALPTRTLRLPAGQQVSALPGYEAGAFWVQDAASALPARWLAGHTRVLDLCAAPGGKTMQLAAMGAEVTALDISGARLDRLRANLSRTGLSAQVVRADALTWTPDQPFDAVLLDAPCSATGTLRRHPELPLLKTKQGLRDLRALQAQLLDRVLERSSGLVKPGGEVVYCTCSLLPAEGEEQIAAALQRHSGTRLLHRPTAGVPPEWQAADGPIRTRPDYWAEHGGLDGFYMALLGTPE</sequence>
<evidence type="ECO:0000256" key="4">
    <source>
        <dbReference type="ARBA" id="ARBA00022691"/>
    </source>
</evidence>
<dbReference type="Gene3D" id="1.10.940.10">
    <property type="entry name" value="NusB-like"/>
    <property type="match status" value="1"/>
</dbReference>
<feature type="binding site" evidence="6">
    <location>
        <position position="256"/>
    </location>
    <ligand>
        <name>S-adenosyl-L-methionine</name>
        <dbReference type="ChEBI" id="CHEBI:59789"/>
    </ligand>
</feature>
<dbReference type="PROSITE" id="PS01153">
    <property type="entry name" value="NOL1_NOP2_SUN"/>
    <property type="match status" value="1"/>
</dbReference>
<dbReference type="PANTHER" id="PTHR22807">
    <property type="entry name" value="NOP2 YEAST -RELATED NOL1/NOP2/FMU SUN DOMAIN-CONTAINING"/>
    <property type="match status" value="1"/>
</dbReference>
<evidence type="ECO:0000256" key="6">
    <source>
        <dbReference type="PROSITE-ProRule" id="PRU01023"/>
    </source>
</evidence>
<keyword evidence="2 6" id="KW-0489">Methyltransferase</keyword>
<feature type="binding site" evidence="6">
    <location>
        <begin position="235"/>
        <end position="241"/>
    </location>
    <ligand>
        <name>S-adenosyl-L-methionine</name>
        <dbReference type="ChEBI" id="CHEBI:59789"/>
    </ligand>
</feature>
<dbReference type="GO" id="GO:0008173">
    <property type="term" value="F:RNA methyltransferase activity"/>
    <property type="evidence" value="ECO:0007669"/>
    <property type="project" value="InterPro"/>
</dbReference>
<feature type="binding site" evidence="6">
    <location>
        <position position="282"/>
    </location>
    <ligand>
        <name>S-adenosyl-L-methionine</name>
        <dbReference type="ChEBI" id="CHEBI:59789"/>
    </ligand>
</feature>
<dbReference type="InterPro" id="IPR023267">
    <property type="entry name" value="RCMT"/>
</dbReference>
<dbReference type="CDD" id="cd02440">
    <property type="entry name" value="AdoMet_MTases"/>
    <property type="match status" value="1"/>
</dbReference>
<evidence type="ECO:0000256" key="3">
    <source>
        <dbReference type="ARBA" id="ARBA00022679"/>
    </source>
</evidence>
<keyword evidence="9" id="KW-1185">Reference proteome</keyword>
<evidence type="ECO:0000256" key="2">
    <source>
        <dbReference type="ARBA" id="ARBA00022603"/>
    </source>
</evidence>
<dbReference type="SUPFAM" id="SSF53335">
    <property type="entry name" value="S-adenosyl-L-methionine-dependent methyltransferases"/>
    <property type="match status" value="1"/>
</dbReference>
<dbReference type="InterPro" id="IPR049560">
    <property type="entry name" value="MeTrfase_RsmB-F_NOP2_cat"/>
</dbReference>
<protein>
    <submittedName>
        <fullName evidence="8">Ribosomal RNA small subunit methyltransferase B</fullName>
        <ecNumber evidence="8">2.1.1.176</ecNumber>
    </submittedName>
</protein>
<dbReference type="EMBL" id="UIHC01000010">
    <property type="protein sequence ID" value="SUZ31686.1"/>
    <property type="molecule type" value="Genomic_DNA"/>
</dbReference>
<keyword evidence="4 6" id="KW-0949">S-adenosyl-L-methionine</keyword>
<dbReference type="GO" id="GO:0001510">
    <property type="term" value="P:RNA methylation"/>
    <property type="evidence" value="ECO:0007669"/>
    <property type="project" value="InterPro"/>
</dbReference>
<reference evidence="9" key="1">
    <citation type="submission" date="2018-08" db="EMBL/GenBank/DDBJ databases">
        <authorList>
            <person name="Rodrigo-Torres L."/>
            <person name="Arahal R. D."/>
            <person name="Lucena T."/>
        </authorList>
    </citation>
    <scope>NUCLEOTIDE SEQUENCE [LARGE SCALE GENOMIC DNA]</scope>
    <source>
        <strain evidence="9">CECT 7235</strain>
    </source>
</reference>
<dbReference type="PROSITE" id="PS51686">
    <property type="entry name" value="SAM_MT_RSMB_NOP"/>
    <property type="match status" value="1"/>
</dbReference>
<keyword evidence="3 6" id="KW-0808">Transferase</keyword>
<dbReference type="OrthoDB" id="9810297at2"/>